<dbReference type="RefSeq" id="WP_266053999.1">
    <property type="nucleotide sequence ID" value="NZ_JAPFQO010000012.1"/>
</dbReference>
<evidence type="ECO:0000256" key="1">
    <source>
        <dbReference type="SAM" id="Phobius"/>
    </source>
</evidence>
<evidence type="ECO:0000313" key="3">
    <source>
        <dbReference type="Proteomes" id="UP001207228"/>
    </source>
</evidence>
<keyword evidence="1" id="KW-0472">Membrane</keyword>
<protein>
    <recommendedName>
        <fullName evidence="4">NfeD-like C-terminal domain-containing protein</fullName>
    </recommendedName>
</protein>
<feature type="transmembrane region" description="Helical" evidence="1">
    <location>
        <begin position="7"/>
        <end position="25"/>
    </location>
</feature>
<dbReference type="Proteomes" id="UP001207228">
    <property type="component" value="Unassembled WGS sequence"/>
</dbReference>
<feature type="transmembrane region" description="Helical" evidence="1">
    <location>
        <begin position="70"/>
        <end position="88"/>
    </location>
</feature>
<keyword evidence="1" id="KW-1133">Transmembrane helix</keyword>
<gene>
    <name evidence="2" type="ORF">OO017_17550</name>
</gene>
<name>A0ABT3RJM3_9BACT</name>
<keyword evidence="1" id="KW-0812">Transmembrane</keyword>
<comment type="caution">
    <text evidence="2">The sequence shown here is derived from an EMBL/GenBank/DDBJ whole genome shotgun (WGS) entry which is preliminary data.</text>
</comment>
<feature type="transmembrane region" description="Helical" evidence="1">
    <location>
        <begin position="37"/>
        <end position="58"/>
    </location>
</feature>
<accession>A0ABT3RJM3</accession>
<proteinExistence type="predicted"/>
<evidence type="ECO:0008006" key="4">
    <source>
        <dbReference type="Google" id="ProtNLM"/>
    </source>
</evidence>
<reference evidence="2 3" key="1">
    <citation type="submission" date="2022-11" db="EMBL/GenBank/DDBJ databases">
        <title>The characterization of three novel Bacteroidetes species and genomic analysis of their roles in tidal elemental geochemical cycles.</title>
        <authorList>
            <person name="Ma K.-J."/>
        </authorList>
    </citation>
    <scope>NUCLEOTIDE SEQUENCE [LARGE SCALE GENOMIC DNA]</scope>
    <source>
        <strain evidence="2 3">M82</strain>
    </source>
</reference>
<evidence type="ECO:0000313" key="2">
    <source>
        <dbReference type="EMBL" id="MCX2741765.1"/>
    </source>
</evidence>
<keyword evidence="3" id="KW-1185">Reference proteome</keyword>
<dbReference type="EMBL" id="JAPFQO010000012">
    <property type="protein sequence ID" value="MCX2741765.1"/>
    <property type="molecule type" value="Genomic_DNA"/>
</dbReference>
<organism evidence="2 3">
    <name type="scientific">Pontibacter anaerobius</name>
    <dbReference type="NCBI Taxonomy" id="2993940"/>
    <lineage>
        <taxon>Bacteria</taxon>
        <taxon>Pseudomonadati</taxon>
        <taxon>Bacteroidota</taxon>
        <taxon>Cytophagia</taxon>
        <taxon>Cytophagales</taxon>
        <taxon>Hymenobacteraceae</taxon>
        <taxon>Pontibacter</taxon>
    </lineage>
</organism>
<sequence>MRQVVGNLQIVIFYALGAIFILFALSYGWDELEDNTGYQYIIAVFFGVSVVWLLLELFRFINNATTLSGMYPVLINLVGLGLCVGYLMNVEEGRAKPVMAQPSDVDTVTISGDTLLAIQKGDTIFYKIGNRVLIDKKDALQR</sequence>